<proteinExistence type="predicted"/>
<protein>
    <submittedName>
        <fullName evidence="2">Protein phosphatase 2C domain-containing protein</fullName>
    </submittedName>
</protein>
<dbReference type="AlphaFoldDB" id="A0AAE3M327"/>
<dbReference type="InterPro" id="IPR036457">
    <property type="entry name" value="PPM-type-like_dom_sf"/>
</dbReference>
<dbReference type="SUPFAM" id="SSF81606">
    <property type="entry name" value="PP2C-like"/>
    <property type="match status" value="1"/>
</dbReference>
<gene>
    <name evidence="2" type="ORF">OM075_07600</name>
</gene>
<evidence type="ECO:0000313" key="3">
    <source>
        <dbReference type="Proteomes" id="UP001209229"/>
    </source>
</evidence>
<sequence>MKIYTTLNIGEFHTNHCEDFWIHESIGTNEKLIAVLDGCTMGTESVFASILIGKILRKIAKKYYYQEFVIPKTLNLKSKLKLIIRELFIELKHIKNQLDLHTNELLSTLIIGIVDTQKNEGELLTVGDGLICCDGNLTEYEQDDKPDYLAYHLDEEYDLWFDNQKQKLSIMEFKDISICTDGIFTFKNLQERDKQMEESEIIDYLLKDCSESNFDNMFERKIRFLKQNMNHIVTDDLAVIRIIMSPQQ</sequence>
<name>A0AAE3M327_9BACT</name>
<comment type="caution">
    <text evidence="2">The sequence shown here is derived from an EMBL/GenBank/DDBJ whole genome shotgun (WGS) entry which is preliminary data.</text>
</comment>
<accession>A0AAE3M327</accession>
<dbReference type="Gene3D" id="3.60.40.10">
    <property type="entry name" value="PPM-type phosphatase domain"/>
    <property type="match status" value="1"/>
</dbReference>
<dbReference type="InterPro" id="IPR001932">
    <property type="entry name" value="PPM-type_phosphatase-like_dom"/>
</dbReference>
<dbReference type="Pfam" id="PF13672">
    <property type="entry name" value="PP2C_2"/>
    <property type="match status" value="1"/>
</dbReference>
<evidence type="ECO:0000313" key="2">
    <source>
        <dbReference type="EMBL" id="MCW3786326.1"/>
    </source>
</evidence>
<dbReference type="EMBL" id="JAPDPJ010000012">
    <property type="protein sequence ID" value="MCW3786326.1"/>
    <property type="molecule type" value="Genomic_DNA"/>
</dbReference>
<reference evidence="2" key="1">
    <citation type="submission" date="2022-10" db="EMBL/GenBank/DDBJ databases">
        <authorList>
            <person name="Yu W.X."/>
        </authorList>
    </citation>
    <scope>NUCLEOTIDE SEQUENCE</scope>
    <source>
        <strain evidence="2">AAT</strain>
    </source>
</reference>
<feature type="domain" description="PPM-type phosphatase" evidence="1">
    <location>
        <begin position="16"/>
        <end position="193"/>
    </location>
</feature>
<evidence type="ECO:0000259" key="1">
    <source>
        <dbReference type="Pfam" id="PF13672"/>
    </source>
</evidence>
<dbReference type="RefSeq" id="WP_301189892.1">
    <property type="nucleotide sequence ID" value="NZ_JAPDPJ010000012.1"/>
</dbReference>
<dbReference type="Proteomes" id="UP001209229">
    <property type="component" value="Unassembled WGS sequence"/>
</dbReference>
<keyword evidence="3" id="KW-1185">Reference proteome</keyword>
<organism evidence="2 3">
    <name type="scientific">Plebeiibacterium sediminum</name>
    <dbReference type="NCBI Taxonomy" id="2992112"/>
    <lineage>
        <taxon>Bacteria</taxon>
        <taxon>Pseudomonadati</taxon>
        <taxon>Bacteroidota</taxon>
        <taxon>Bacteroidia</taxon>
        <taxon>Marinilabiliales</taxon>
        <taxon>Marinilabiliaceae</taxon>
        <taxon>Plebeiibacterium</taxon>
    </lineage>
</organism>